<dbReference type="InterPro" id="IPR002549">
    <property type="entry name" value="AI-2E-like"/>
</dbReference>
<keyword evidence="5 6" id="KW-0472">Membrane</keyword>
<keyword evidence="4 6" id="KW-1133">Transmembrane helix</keyword>
<dbReference type="AlphaFoldDB" id="A0A1Y4SWY0"/>
<keyword evidence="3 6" id="KW-0812">Transmembrane</keyword>
<evidence type="ECO:0000313" key="7">
    <source>
        <dbReference type="EMBL" id="OUQ33442.1"/>
    </source>
</evidence>
<feature type="transmembrane region" description="Helical" evidence="6">
    <location>
        <begin position="230"/>
        <end position="260"/>
    </location>
</feature>
<organism evidence="7 8">
    <name type="scientific">Massilimicrobiota timonensis</name>
    <dbReference type="NCBI Taxonomy" id="1776392"/>
    <lineage>
        <taxon>Bacteria</taxon>
        <taxon>Bacillati</taxon>
        <taxon>Bacillota</taxon>
        <taxon>Erysipelotrichia</taxon>
        <taxon>Erysipelotrichales</taxon>
        <taxon>Erysipelotrichaceae</taxon>
        <taxon>Massilimicrobiota</taxon>
    </lineage>
</organism>
<evidence type="ECO:0000256" key="5">
    <source>
        <dbReference type="ARBA" id="ARBA00023136"/>
    </source>
</evidence>
<accession>A0A1Y4SWY0</accession>
<name>A0A1Y4SWY0_9FIRM</name>
<evidence type="ECO:0000256" key="2">
    <source>
        <dbReference type="ARBA" id="ARBA00009773"/>
    </source>
</evidence>
<evidence type="ECO:0000256" key="3">
    <source>
        <dbReference type="ARBA" id="ARBA00022692"/>
    </source>
</evidence>
<gene>
    <name evidence="7" type="ORF">B5E75_10185</name>
</gene>
<feature type="transmembrane region" description="Helical" evidence="6">
    <location>
        <begin position="60"/>
        <end position="86"/>
    </location>
</feature>
<evidence type="ECO:0008006" key="9">
    <source>
        <dbReference type="Google" id="ProtNLM"/>
    </source>
</evidence>
<dbReference type="Pfam" id="PF01594">
    <property type="entry name" value="AI-2E_transport"/>
    <property type="match status" value="1"/>
</dbReference>
<feature type="transmembrane region" description="Helical" evidence="6">
    <location>
        <begin position="199"/>
        <end position="224"/>
    </location>
</feature>
<dbReference type="Proteomes" id="UP000195305">
    <property type="component" value="Unassembled WGS sequence"/>
</dbReference>
<dbReference type="RefSeq" id="WP_087358897.1">
    <property type="nucleotide sequence ID" value="NZ_JACJKO010000027.1"/>
</dbReference>
<feature type="transmembrane region" description="Helical" evidence="6">
    <location>
        <begin position="150"/>
        <end position="169"/>
    </location>
</feature>
<feature type="transmembrane region" description="Helical" evidence="6">
    <location>
        <begin position="20"/>
        <end position="40"/>
    </location>
</feature>
<comment type="similarity">
    <text evidence="2">Belongs to the autoinducer-2 exporter (AI-2E) (TC 2.A.86) family.</text>
</comment>
<protein>
    <recommendedName>
        <fullName evidence="9">AI-2E family transporter</fullName>
    </recommendedName>
</protein>
<sequence>MNYKKYFVIGCRLICYIMLLKYMFALLFPFLLAILCFFILKPLIDRVQHKIPLQTSAIGISLLLMIYLFFAFLLAIGFMALFSFAIKFFQMLPVYYDSVFLPFMNQLTGSFQQVFLFLPQDIIVIFQNWIHQNIFQAISFASQFIQSIPSFLFSFFIFMISTFFFMLDYEDMKSCFLRFISHQTYIKLVQLKNHVLKSLWIYIKCQFTLMFVTFMILWIAFMILDIEPALSYAFAISLLDGLPFIGVGIILIPMMLLYAFQGIYMKSLYLFCLYILINMIHQFLEPHIMNKETKIPAFLLLVSMVVHIHFFGIVGIVLSPLHMSFLYQYFHQSQDLV</sequence>
<dbReference type="PANTHER" id="PTHR21716:SF68">
    <property type="entry name" value="TRANSPORT PROTEIN YTVI-RELATED"/>
    <property type="match status" value="1"/>
</dbReference>
<comment type="subcellular location">
    <subcellularLocation>
        <location evidence="1">Membrane</location>
        <topology evidence="1">Multi-pass membrane protein</topology>
    </subcellularLocation>
</comment>
<dbReference type="EMBL" id="NFLJ01000030">
    <property type="protein sequence ID" value="OUQ33442.1"/>
    <property type="molecule type" value="Genomic_DNA"/>
</dbReference>
<feature type="transmembrane region" description="Helical" evidence="6">
    <location>
        <begin position="267"/>
        <end position="284"/>
    </location>
</feature>
<dbReference type="PANTHER" id="PTHR21716">
    <property type="entry name" value="TRANSMEMBRANE PROTEIN"/>
    <property type="match status" value="1"/>
</dbReference>
<keyword evidence="8" id="KW-1185">Reference proteome</keyword>
<evidence type="ECO:0000256" key="4">
    <source>
        <dbReference type="ARBA" id="ARBA00022989"/>
    </source>
</evidence>
<comment type="caution">
    <text evidence="7">The sequence shown here is derived from an EMBL/GenBank/DDBJ whole genome shotgun (WGS) entry which is preliminary data.</text>
</comment>
<evidence type="ECO:0000256" key="1">
    <source>
        <dbReference type="ARBA" id="ARBA00004141"/>
    </source>
</evidence>
<feature type="transmembrane region" description="Helical" evidence="6">
    <location>
        <begin position="296"/>
        <end position="318"/>
    </location>
</feature>
<evidence type="ECO:0000256" key="6">
    <source>
        <dbReference type="SAM" id="Phobius"/>
    </source>
</evidence>
<proteinExistence type="inferred from homology"/>
<reference evidence="7 8" key="1">
    <citation type="journal article" date="2018" name="BMC Genomics">
        <title>Whole genome sequencing and function prediction of 133 gut anaerobes isolated from chicken caecum in pure cultures.</title>
        <authorList>
            <person name="Medvecky M."/>
            <person name="Cejkova D."/>
            <person name="Polansky O."/>
            <person name="Karasova D."/>
            <person name="Kubasova T."/>
            <person name="Cizek A."/>
            <person name="Rychlik I."/>
        </authorList>
    </citation>
    <scope>NUCLEOTIDE SEQUENCE [LARGE SCALE GENOMIC DNA]</scope>
    <source>
        <strain evidence="7 8">An13</strain>
    </source>
</reference>
<dbReference type="OrthoDB" id="9774361at2"/>
<dbReference type="GO" id="GO:0055085">
    <property type="term" value="P:transmembrane transport"/>
    <property type="evidence" value="ECO:0007669"/>
    <property type="project" value="TreeGrafter"/>
</dbReference>
<dbReference type="GO" id="GO:0016020">
    <property type="term" value="C:membrane"/>
    <property type="evidence" value="ECO:0007669"/>
    <property type="project" value="UniProtKB-SubCell"/>
</dbReference>
<evidence type="ECO:0000313" key="8">
    <source>
        <dbReference type="Proteomes" id="UP000195305"/>
    </source>
</evidence>